<evidence type="ECO:0000256" key="1">
    <source>
        <dbReference type="SAM" id="Phobius"/>
    </source>
</evidence>
<evidence type="ECO:0000313" key="3">
    <source>
        <dbReference type="Proteomes" id="UP000800093"/>
    </source>
</evidence>
<reference evidence="3" key="1">
    <citation type="journal article" date="2020" name="Stud. Mycol.">
        <title>101 Dothideomycetes genomes: A test case for predicting lifestyles and emergence of pathogens.</title>
        <authorList>
            <person name="Haridas S."/>
            <person name="Albert R."/>
            <person name="Binder M."/>
            <person name="Bloem J."/>
            <person name="LaButti K."/>
            <person name="Salamov A."/>
            <person name="Andreopoulos B."/>
            <person name="Baker S."/>
            <person name="Barry K."/>
            <person name="Bills G."/>
            <person name="Bluhm B."/>
            <person name="Cannon C."/>
            <person name="Castanera R."/>
            <person name="Culley D."/>
            <person name="Daum C."/>
            <person name="Ezra D."/>
            <person name="Gonzalez J."/>
            <person name="Henrissat B."/>
            <person name="Kuo A."/>
            <person name="Liang C."/>
            <person name="Lipzen A."/>
            <person name="Lutzoni F."/>
            <person name="Magnuson J."/>
            <person name="Mondo S."/>
            <person name="Nolan M."/>
            <person name="Ohm R."/>
            <person name="Pangilinan J."/>
            <person name="Park H.-J."/>
            <person name="Ramirez L."/>
            <person name="Alfaro M."/>
            <person name="Sun H."/>
            <person name="Tritt A."/>
            <person name="Yoshinaga Y."/>
            <person name="Zwiers L.-H."/>
            <person name="Turgeon B."/>
            <person name="Goodwin S."/>
            <person name="Spatafora J."/>
            <person name="Crous P."/>
            <person name="Grigoriev I."/>
        </authorList>
    </citation>
    <scope>NUCLEOTIDE SEQUENCE [LARGE SCALE GENOMIC DNA]</scope>
    <source>
        <strain evidence="3">CBS 304.66</strain>
    </source>
</reference>
<proteinExistence type="predicted"/>
<feature type="transmembrane region" description="Helical" evidence="1">
    <location>
        <begin position="319"/>
        <end position="338"/>
    </location>
</feature>
<name>A0A9P4TQP1_9PLEO</name>
<keyword evidence="3" id="KW-1185">Reference proteome</keyword>
<gene>
    <name evidence="2" type="ORF">CC78DRAFT_574511</name>
</gene>
<organism evidence="2 3">
    <name type="scientific">Lojkania enalia</name>
    <dbReference type="NCBI Taxonomy" id="147567"/>
    <lineage>
        <taxon>Eukaryota</taxon>
        <taxon>Fungi</taxon>
        <taxon>Dikarya</taxon>
        <taxon>Ascomycota</taxon>
        <taxon>Pezizomycotina</taxon>
        <taxon>Dothideomycetes</taxon>
        <taxon>Pleosporomycetidae</taxon>
        <taxon>Pleosporales</taxon>
        <taxon>Pleosporales incertae sedis</taxon>
        <taxon>Lojkania</taxon>
    </lineage>
</organism>
<dbReference type="Proteomes" id="UP000800093">
    <property type="component" value="Unassembled WGS sequence"/>
</dbReference>
<keyword evidence="1" id="KW-0812">Transmembrane</keyword>
<protein>
    <submittedName>
        <fullName evidence="2">Uncharacterized protein</fullName>
    </submittedName>
</protein>
<accession>A0A9P4TQP1</accession>
<sequence>MSLQNEKLSSNPSLADIGTLNLEQECALINAFWPHLHLVHHDYIRDDYEAFFDFIGKTFRNLHPHASKLAIQELSGLIAIVKNLRDNRCLAQKEFIKYVKEDFSTSDCAAITRSIEVAVQIWLGIYVYSRKFSISPRNPRDSQVEWDDDQSLQGIIEAQFPGRLGKIELPDSLLDESFTAVNLKSICRLNIRWTNHIIDHLKLEGPRGQRTLSVYRHKICLINHRKDPAQNLILKDVLDEAIRTLDLLFPFGDPKTEQFLRNENVHFRTTSPLELSRAAALKESKYWRNNLAQLSRILHGPPEDVAQTLLDTRNVSQFATLWVAIFGVFLLTILFRIFTTVYSIKQYRIAIQSYELALALACQQTIKPISGFCG</sequence>
<keyword evidence="1" id="KW-1133">Transmembrane helix</keyword>
<comment type="caution">
    <text evidence="2">The sequence shown here is derived from an EMBL/GenBank/DDBJ whole genome shotgun (WGS) entry which is preliminary data.</text>
</comment>
<keyword evidence="1" id="KW-0472">Membrane</keyword>
<dbReference type="EMBL" id="ML986581">
    <property type="protein sequence ID" value="KAF2269649.1"/>
    <property type="molecule type" value="Genomic_DNA"/>
</dbReference>
<dbReference type="AlphaFoldDB" id="A0A9P4TQP1"/>
<evidence type="ECO:0000313" key="2">
    <source>
        <dbReference type="EMBL" id="KAF2269649.1"/>
    </source>
</evidence>
<dbReference type="OrthoDB" id="5428890at2759"/>